<dbReference type="InterPro" id="IPR042267">
    <property type="entry name" value="VTC_sf"/>
</dbReference>
<evidence type="ECO:0000313" key="11">
    <source>
        <dbReference type="Proteomes" id="UP000011715"/>
    </source>
</evidence>
<dbReference type="STRING" id="644358.A0A0C4E7S2"/>
<feature type="compositionally biased region" description="Polar residues" evidence="6">
    <location>
        <begin position="625"/>
        <end position="642"/>
    </location>
</feature>
<dbReference type="OrthoDB" id="6493944at2759"/>
<feature type="compositionally biased region" description="Acidic residues" evidence="6">
    <location>
        <begin position="34"/>
        <end position="46"/>
    </location>
</feature>
<dbReference type="Pfam" id="PF02656">
    <property type="entry name" value="DUF202"/>
    <property type="match status" value="1"/>
</dbReference>
<evidence type="ECO:0000256" key="7">
    <source>
        <dbReference type="SAM" id="Phobius"/>
    </source>
</evidence>
<reference evidence="10" key="4">
    <citation type="journal article" date="2015" name="G3 (Bethesda)">
        <title>Genome sequences of three phytopathogenic species of the Magnaporthaceae family of fungi.</title>
        <authorList>
            <person name="Okagaki L.H."/>
            <person name="Nunes C.C."/>
            <person name="Sailsbery J."/>
            <person name="Clay B."/>
            <person name="Brown D."/>
            <person name="John T."/>
            <person name="Oh Y."/>
            <person name="Young N."/>
            <person name="Fitzgerald M."/>
            <person name="Haas B.J."/>
            <person name="Zeng Q."/>
            <person name="Young S."/>
            <person name="Adiconis X."/>
            <person name="Fan L."/>
            <person name="Levin J.Z."/>
            <person name="Mitchell T.K."/>
            <person name="Okubara P.A."/>
            <person name="Farman M.L."/>
            <person name="Kohn L.M."/>
            <person name="Birren B."/>
            <person name="Ma L.-J."/>
            <person name="Dean R.A."/>
        </authorList>
    </citation>
    <scope>NUCLEOTIDE SEQUENCE</scope>
    <source>
        <strain evidence="10">ATCC 64411 / 73-15</strain>
    </source>
</reference>
<dbReference type="PANTHER" id="PTHR46140:SF2">
    <property type="entry name" value="VACUOLAR TRANSPORTER CHAPERONE 3 COMPLEX SUBUNIT 3-RELATED"/>
    <property type="match status" value="1"/>
</dbReference>
<evidence type="ECO:0000259" key="8">
    <source>
        <dbReference type="PROSITE" id="PS51382"/>
    </source>
</evidence>
<dbReference type="eggNOG" id="KOG4580">
    <property type="taxonomic scope" value="Eukaryota"/>
</dbReference>
<protein>
    <submittedName>
        <fullName evidence="9">Vacuolar transporter chaperone 2</fullName>
    </submittedName>
</protein>
<dbReference type="GO" id="GO:0006799">
    <property type="term" value="P:polyphosphate biosynthetic process"/>
    <property type="evidence" value="ECO:0007669"/>
    <property type="project" value="EnsemblFungi"/>
</dbReference>
<feature type="compositionally biased region" description="Low complexity" evidence="6">
    <location>
        <begin position="588"/>
        <end position="603"/>
    </location>
</feature>
<keyword evidence="5 7" id="KW-0472">Membrane</keyword>
<dbReference type="EMBL" id="GL876973">
    <property type="protein sequence ID" value="KLU89623.1"/>
    <property type="molecule type" value="Genomic_DNA"/>
</dbReference>
<keyword evidence="2" id="KW-0926">Vacuole</keyword>
<keyword evidence="3 7" id="KW-0812">Transmembrane</keyword>
<dbReference type="InterPro" id="IPR003807">
    <property type="entry name" value="DUF202"/>
</dbReference>
<reference evidence="9" key="1">
    <citation type="submission" date="2010-05" db="EMBL/GenBank/DDBJ databases">
        <title>The Genome Sequence of Magnaporthe poae strain ATCC 64411.</title>
        <authorList>
            <consortium name="The Broad Institute Genome Sequencing Platform"/>
            <consortium name="Broad Institute Genome Sequencing Center for Infectious Disease"/>
            <person name="Ma L.-J."/>
            <person name="Dead R."/>
            <person name="Young S."/>
            <person name="Zeng Q."/>
            <person name="Koehrsen M."/>
            <person name="Alvarado L."/>
            <person name="Berlin A."/>
            <person name="Chapman S.B."/>
            <person name="Chen Z."/>
            <person name="Freedman E."/>
            <person name="Gellesch M."/>
            <person name="Goldberg J."/>
            <person name="Griggs A."/>
            <person name="Gujja S."/>
            <person name="Heilman E.R."/>
            <person name="Heiman D."/>
            <person name="Hepburn T."/>
            <person name="Howarth C."/>
            <person name="Jen D."/>
            <person name="Larson L."/>
            <person name="Mehta T."/>
            <person name="Neiman D."/>
            <person name="Pearson M."/>
            <person name="Roberts A."/>
            <person name="Saif S."/>
            <person name="Shea T."/>
            <person name="Shenoy N."/>
            <person name="Sisk P."/>
            <person name="Stolte C."/>
            <person name="Sykes S."/>
            <person name="Walk T."/>
            <person name="White J."/>
            <person name="Yandava C."/>
            <person name="Haas B."/>
            <person name="Nusbaum C."/>
            <person name="Birren B."/>
        </authorList>
    </citation>
    <scope>NUCLEOTIDE SEQUENCE</scope>
    <source>
        <strain evidence="9">ATCC 64411</strain>
    </source>
</reference>
<feature type="region of interest" description="Disordered" evidence="6">
    <location>
        <begin position="85"/>
        <end position="124"/>
    </location>
</feature>
<evidence type="ECO:0000313" key="10">
    <source>
        <dbReference type="EnsemblFungi" id="MAPG_08594T0"/>
    </source>
</evidence>
<dbReference type="AlphaFoldDB" id="A0A0C4E7S2"/>
<dbReference type="VEuPathDB" id="FungiDB:MAPG_08594"/>
<dbReference type="EMBL" id="ADBL01002076">
    <property type="status" value="NOT_ANNOTATED_CDS"/>
    <property type="molecule type" value="Genomic_DNA"/>
</dbReference>
<reference evidence="9" key="3">
    <citation type="submission" date="2011-03" db="EMBL/GenBank/DDBJ databases">
        <title>Annotation of Magnaporthe poae ATCC 64411.</title>
        <authorList>
            <person name="Ma L.-J."/>
            <person name="Dead R."/>
            <person name="Young S.K."/>
            <person name="Zeng Q."/>
            <person name="Gargeya S."/>
            <person name="Fitzgerald M."/>
            <person name="Haas B."/>
            <person name="Abouelleil A."/>
            <person name="Alvarado L."/>
            <person name="Arachchi H.M."/>
            <person name="Berlin A."/>
            <person name="Brown A."/>
            <person name="Chapman S.B."/>
            <person name="Chen Z."/>
            <person name="Dunbar C."/>
            <person name="Freedman E."/>
            <person name="Gearin G."/>
            <person name="Gellesch M."/>
            <person name="Goldberg J."/>
            <person name="Griggs A."/>
            <person name="Gujja S."/>
            <person name="Heiman D."/>
            <person name="Howarth C."/>
            <person name="Larson L."/>
            <person name="Lui A."/>
            <person name="MacDonald P.J.P."/>
            <person name="Mehta T."/>
            <person name="Montmayeur A."/>
            <person name="Murphy C."/>
            <person name="Neiman D."/>
            <person name="Pearson M."/>
            <person name="Priest M."/>
            <person name="Roberts A."/>
            <person name="Saif S."/>
            <person name="Shea T."/>
            <person name="Shenoy N."/>
            <person name="Sisk P."/>
            <person name="Stolte C."/>
            <person name="Sykes S."/>
            <person name="Yandava C."/>
            <person name="Wortman J."/>
            <person name="Nusbaum C."/>
            <person name="Birren B."/>
        </authorList>
    </citation>
    <scope>NUCLEOTIDE SEQUENCE</scope>
    <source>
        <strain evidence="9">ATCC 64411</strain>
    </source>
</reference>
<dbReference type="EnsemblFungi" id="MAPG_08594T0">
    <property type="protein sequence ID" value="MAPG_08594T0"/>
    <property type="gene ID" value="MAPG_08594"/>
</dbReference>
<evidence type="ECO:0000313" key="9">
    <source>
        <dbReference type="EMBL" id="KLU89623.1"/>
    </source>
</evidence>
<organism evidence="10 11">
    <name type="scientific">Magnaporthiopsis poae (strain ATCC 64411 / 73-15)</name>
    <name type="common">Kentucky bluegrass fungus</name>
    <name type="synonym">Magnaporthe poae</name>
    <dbReference type="NCBI Taxonomy" id="644358"/>
    <lineage>
        <taxon>Eukaryota</taxon>
        <taxon>Fungi</taxon>
        <taxon>Dikarya</taxon>
        <taxon>Ascomycota</taxon>
        <taxon>Pezizomycotina</taxon>
        <taxon>Sordariomycetes</taxon>
        <taxon>Sordariomycetidae</taxon>
        <taxon>Magnaporthales</taxon>
        <taxon>Magnaporthaceae</taxon>
        <taxon>Magnaporthiopsis</taxon>
    </lineage>
</organism>
<feature type="region of interest" description="Disordered" evidence="6">
    <location>
        <begin position="28"/>
        <end position="52"/>
    </location>
</feature>
<evidence type="ECO:0000256" key="6">
    <source>
        <dbReference type="SAM" id="MobiDB-lite"/>
    </source>
</evidence>
<dbReference type="GO" id="GO:0000329">
    <property type="term" value="C:fungal-type vacuole membrane"/>
    <property type="evidence" value="ECO:0007669"/>
    <property type="project" value="TreeGrafter"/>
</dbReference>
<feature type="transmembrane region" description="Helical" evidence="7">
    <location>
        <begin position="734"/>
        <end position="752"/>
    </location>
</feature>
<evidence type="ECO:0000256" key="3">
    <source>
        <dbReference type="ARBA" id="ARBA00022692"/>
    </source>
</evidence>
<evidence type="ECO:0000256" key="2">
    <source>
        <dbReference type="ARBA" id="ARBA00022554"/>
    </source>
</evidence>
<dbReference type="InterPro" id="IPR051572">
    <property type="entry name" value="VTC_Complex_Subunit"/>
</dbReference>
<sequence>MRFGKTLRQATHAPWKDKYIDYTKLKSLLREDRSEDDDEPWTEEDEGRFGDELLNNQLEKVARFHEETFNSLRERVDAALETLKDLGAPEDEASAATAQDKGKGKEEDAGPEEDGPPPRPRGDITTERLRQLEAELDQITNDVKELKTYGTINYTGFLKIVKKHDRKRGERYKIRPMMQARLAQRPFNSEQGYTPLLRKLSLMYFAVRQHLEDGDAAATANPADIGSASQAETRNGEKYTAHKFWVHPDNLLEVKTYILRRLPSLVYSHQSAKEVDGSDDPRLSSLYFDNSKFDLYGKKLDQHGQAASLRLRWFGQLASRPDIFLEQKMVGANGTSEERKFVIKEKYIKAFLDGDYAMEKSVEKMERQGRPAEEIEEFKSAVSAIREFVARDKLQPLLRANYVRTAFQKPSDDRVRISIDTELVFIREDVLDPRHPCRDPDDWHRRDIDNRNLTYPFHDVNPSEISRFPHAVLEIKLRETAGGKPRPAWIEDLMASHLVHPVPRFSKFAHGVASLFDDYVNALPFWLSDLEGDIRKDPQTAFLAEEQRRAERAEDEMVVGSFLGASGRMGSFKPTMARSSPRGKSLLSERAAAEGSRSAAALSTSLPGGVGARGPGAEDDDSTAVDEQQSQGPNGQQHRGYGTLSSVLPAFSTSRLARAKRDREAAAQLPEGVVEPVEWLKNSGPLRIEPKVWLANERTFLKWQNISVLLGTLAVALYTAAASSSKGPSRIAEWMGGAYLALAGLAGAWGYYVLRKRRAMIVARSGKDFDDMAGPLVVSAALMLALILNFIFSYRAALERWDREAKAPGTGINGTGEPGELRI</sequence>
<dbReference type="InterPro" id="IPR004331">
    <property type="entry name" value="SPX_dom"/>
</dbReference>
<reference evidence="11" key="2">
    <citation type="submission" date="2010-05" db="EMBL/GenBank/DDBJ databases">
        <title>The genome sequence of Magnaporthe poae strain ATCC 64411.</title>
        <authorList>
            <person name="Ma L.-J."/>
            <person name="Dead R."/>
            <person name="Young S."/>
            <person name="Zeng Q."/>
            <person name="Koehrsen M."/>
            <person name="Alvarado L."/>
            <person name="Berlin A."/>
            <person name="Chapman S.B."/>
            <person name="Chen Z."/>
            <person name="Freedman E."/>
            <person name="Gellesch M."/>
            <person name="Goldberg J."/>
            <person name="Griggs A."/>
            <person name="Gujja S."/>
            <person name="Heilman E.R."/>
            <person name="Heiman D."/>
            <person name="Hepburn T."/>
            <person name="Howarth C."/>
            <person name="Jen D."/>
            <person name="Larson L."/>
            <person name="Mehta T."/>
            <person name="Neiman D."/>
            <person name="Pearson M."/>
            <person name="Roberts A."/>
            <person name="Saif S."/>
            <person name="Shea T."/>
            <person name="Shenoy N."/>
            <person name="Sisk P."/>
            <person name="Stolte C."/>
            <person name="Sykes S."/>
            <person name="Walk T."/>
            <person name="White J."/>
            <person name="Yandava C."/>
            <person name="Haas B."/>
            <person name="Nusbaum C."/>
            <person name="Birren B."/>
        </authorList>
    </citation>
    <scope>NUCLEOTIDE SEQUENCE [LARGE SCALE GENOMIC DNA]</scope>
    <source>
        <strain evidence="11">ATCC 64411 / 73-15</strain>
    </source>
</reference>
<keyword evidence="4 7" id="KW-1133">Transmembrane helix</keyword>
<dbReference type="Proteomes" id="UP000011715">
    <property type="component" value="Unassembled WGS sequence"/>
</dbReference>
<accession>A0A0C4E7S2</accession>
<dbReference type="PROSITE" id="PS51382">
    <property type="entry name" value="SPX"/>
    <property type="match status" value="1"/>
</dbReference>
<gene>
    <name evidence="9" type="ORF">MAPG_08594</name>
</gene>
<dbReference type="InterPro" id="IPR018966">
    <property type="entry name" value="VTC_domain"/>
</dbReference>
<evidence type="ECO:0000256" key="4">
    <source>
        <dbReference type="ARBA" id="ARBA00022989"/>
    </source>
</evidence>
<feature type="domain" description="SPX" evidence="8">
    <location>
        <begin position="1"/>
        <end position="178"/>
    </location>
</feature>
<reference evidence="10" key="5">
    <citation type="submission" date="2015-06" db="UniProtKB">
        <authorList>
            <consortium name="EnsemblFungi"/>
        </authorList>
    </citation>
    <scope>IDENTIFICATION</scope>
    <source>
        <strain evidence="10">ATCC 64411</strain>
    </source>
</reference>
<dbReference type="CDD" id="cd14480">
    <property type="entry name" value="SPX_VTC2_like"/>
    <property type="match status" value="1"/>
</dbReference>
<dbReference type="GO" id="GO:0033254">
    <property type="term" value="C:vacuolar transporter chaperone complex"/>
    <property type="evidence" value="ECO:0007669"/>
    <property type="project" value="TreeGrafter"/>
</dbReference>
<feature type="transmembrane region" description="Helical" evidence="7">
    <location>
        <begin position="772"/>
        <end position="794"/>
    </location>
</feature>
<dbReference type="eggNOG" id="KOG1161">
    <property type="taxonomic scope" value="Eukaryota"/>
</dbReference>
<evidence type="ECO:0000256" key="1">
    <source>
        <dbReference type="ARBA" id="ARBA00004128"/>
    </source>
</evidence>
<dbReference type="Pfam" id="PF09359">
    <property type="entry name" value="VTC"/>
    <property type="match status" value="1"/>
</dbReference>
<dbReference type="Gene3D" id="3.20.100.30">
    <property type="entry name" value="VTC, catalytic tunnel domain"/>
    <property type="match status" value="1"/>
</dbReference>
<feature type="region of interest" description="Disordered" evidence="6">
    <location>
        <begin position="570"/>
        <end position="642"/>
    </location>
</feature>
<proteinExistence type="predicted"/>
<comment type="subcellular location">
    <subcellularLocation>
        <location evidence="1">Vacuole membrane</location>
        <topology evidence="1">Multi-pass membrane protein</topology>
    </subcellularLocation>
</comment>
<keyword evidence="11" id="KW-1185">Reference proteome</keyword>
<name>A0A0C4E7S2_MAGP6</name>
<evidence type="ECO:0000256" key="5">
    <source>
        <dbReference type="ARBA" id="ARBA00023136"/>
    </source>
</evidence>
<dbReference type="PANTHER" id="PTHR46140">
    <property type="entry name" value="VACUOLAR TRANSPORTER CHAPERONE 1-RELATED"/>
    <property type="match status" value="1"/>
</dbReference>
<dbReference type="OMA" id="SFKFWVH"/>